<dbReference type="EMBL" id="VBPA01000166">
    <property type="protein sequence ID" value="TMQ70942.1"/>
    <property type="molecule type" value="Genomic_DNA"/>
</dbReference>
<protein>
    <recommendedName>
        <fullName evidence="3">DUF155 domain-containing protein</fullName>
    </recommendedName>
</protein>
<reference evidence="1 2" key="1">
    <citation type="journal article" date="2019" name="Nat. Microbiol.">
        <title>Mediterranean grassland soil C-N compound turnover is dependent on rainfall and depth, and is mediated by genomically divergent microorganisms.</title>
        <authorList>
            <person name="Diamond S."/>
            <person name="Andeer P.F."/>
            <person name="Li Z."/>
            <person name="Crits-Christoph A."/>
            <person name="Burstein D."/>
            <person name="Anantharaman K."/>
            <person name="Lane K.R."/>
            <person name="Thomas B.C."/>
            <person name="Pan C."/>
            <person name="Northen T.R."/>
            <person name="Banfield J.F."/>
        </authorList>
    </citation>
    <scope>NUCLEOTIDE SEQUENCE [LARGE SCALE GENOMIC DNA]</scope>
    <source>
        <strain evidence="1">WS_10</strain>
    </source>
</reference>
<organism evidence="1 2">
    <name type="scientific">Eiseniibacteriota bacterium</name>
    <dbReference type="NCBI Taxonomy" id="2212470"/>
    <lineage>
        <taxon>Bacteria</taxon>
        <taxon>Candidatus Eiseniibacteriota</taxon>
    </lineage>
</organism>
<dbReference type="AlphaFoldDB" id="A0A538U4X3"/>
<accession>A0A538U4X3</accession>
<comment type="caution">
    <text evidence="1">The sequence shown here is derived from an EMBL/GenBank/DDBJ whole genome shotgun (WGS) entry which is preliminary data.</text>
</comment>
<dbReference type="Proteomes" id="UP000319836">
    <property type="component" value="Unassembled WGS sequence"/>
</dbReference>
<sequence>MIGRRYSRLLAALQSRVADATELVERIENSLKVTDDVYLARIYATALEIFRGNTWRGGIERKVTIVREAYTMLNAESTERRAEVLELTIILLIVVELVLAWVRR</sequence>
<evidence type="ECO:0008006" key="3">
    <source>
        <dbReference type="Google" id="ProtNLM"/>
    </source>
</evidence>
<gene>
    <name evidence="1" type="ORF">E6K80_07025</name>
</gene>
<proteinExistence type="predicted"/>
<name>A0A538U4X3_UNCEI</name>
<evidence type="ECO:0000313" key="1">
    <source>
        <dbReference type="EMBL" id="TMQ70942.1"/>
    </source>
</evidence>
<evidence type="ECO:0000313" key="2">
    <source>
        <dbReference type="Proteomes" id="UP000319836"/>
    </source>
</evidence>